<evidence type="ECO:0000256" key="5">
    <source>
        <dbReference type="ARBA" id="ARBA00022753"/>
    </source>
</evidence>
<keyword evidence="9" id="KW-0968">Cytoplasmic vesicle</keyword>
<evidence type="ECO:0000256" key="3">
    <source>
        <dbReference type="ARBA" id="ARBA00005910"/>
    </source>
</evidence>
<keyword evidence="8" id="KW-0472">Membrane</keyword>
<dbReference type="InterPro" id="IPR000300">
    <property type="entry name" value="IPPc"/>
</dbReference>
<keyword evidence="6" id="KW-0378">Hydrolase</keyword>
<name>A0A8W8JI22_MAGGI</name>
<dbReference type="CDD" id="cd04380">
    <property type="entry name" value="RhoGAP_OCRL1"/>
    <property type="match status" value="1"/>
</dbReference>
<dbReference type="PROSITE" id="PS50238">
    <property type="entry name" value="RHOGAP"/>
    <property type="match status" value="1"/>
</dbReference>
<sequence>MTKIQFPVKTKIECEKQGDWISITPVTTYCVLGRVIEDNIQADRYIAIVQKQADTALFLFSSRGIPCSSEGDLSVEDVIKINEDFHLRQNNVNRQSSIDDFDPLKNTEQVVDLYIGKKNLRVLLQDALSAKSLIGWIQKAQNQLPQGAPQGLPSSFAWTDKYRHSQSGCLFAANPHHQDNPFFHDTFNPGSTDNPFQEDVFDPLKYMNISDGQKRVVATDYVPRRQKAMSADMNTGETMSALRKTESRDSIDLIGDYYGDEDNTNGGVPDSLKLITNQLGIPGSGVELVNNLKPTTMREHVVKHYMRQREEEFTYKKHYTIFCGTWNVNGQNPPVTLKQWLERVPDPPDIYVIGFQELDLSNQAYVFSDSRKEEQWKNAVRKSLPVKGKYRKVKLIRMVGIMMLVYVKESLVPDVPPSLVDADTVATGIMGIMGNKGGVGVRMTLHNTSLCFINTHLAAHQEEYERRNQDYRDVESKMRFKNFAPPLTISEHDQVFWIGDLNYRINGLDIDKVKTMIDKMKYRDLLSYDQLHQQLGRSDVFKGYKEGIIGFRPTYKYDTGTNEWDSSEKSRIPAWCDRILYKGAGIEQVHYISHPDLTISDHKPVSSLFNVEVKVVDREKSNKVYEDVMKKLDRLENDYLPQVKLDKTEFQFKDVMFIEKKADILTVCNIGQVPVEFEFINKLEEQSYCQPWLKITPYKSVITPGSSCEIRLEVLVDKSCVATLDASNHVLDDILVLHLTGGKDFFITVNGNFIPSSFGCSLEALVQMHGPIRETPTAQLIEIEQPGSLMSRDLTQGGRLYAVPKEVWRLVDHIWHYGRDEEELFQQRGLKNELAAIRDCLDTGVPDKIPGSVHSVTEALLLFLECLPDPVIPSRVYYRSLECSGNYMLCKQVISEIPEHHKNLFRYLCAFLRELLNHSDKNKLDISILASIFGEIFLRPPPNTLIRSLSTPAGKAKAMEEEMKRTAFVTHFLSNEFDE</sequence>
<dbReference type="SUPFAM" id="SSF48350">
    <property type="entry name" value="GTPase activation domain, GAP"/>
    <property type="match status" value="1"/>
</dbReference>
<dbReference type="SMART" id="SM00128">
    <property type="entry name" value="IPPc"/>
    <property type="match status" value="1"/>
</dbReference>
<protein>
    <recommendedName>
        <fullName evidence="4">phosphoinositide 5-phosphatase</fullName>
        <ecNumber evidence="4">3.1.3.36</ecNumber>
    </recommendedName>
</protein>
<evidence type="ECO:0000256" key="9">
    <source>
        <dbReference type="ARBA" id="ARBA00023329"/>
    </source>
</evidence>
<dbReference type="AlphaFoldDB" id="A0A8W8JI22"/>
<comment type="subcellular location">
    <subcellularLocation>
        <location evidence="2">Cytoplasmic vesicle</location>
        <location evidence="2">Phagosome membrane</location>
    </subcellularLocation>
    <subcellularLocation>
        <location evidence="1">Early endosome membrane</location>
    </subcellularLocation>
</comment>
<dbReference type="FunFam" id="3.60.10.10:FF:000004">
    <property type="entry name" value="Type II inositol 1,4,5-trisphosphate 5-phosphatase"/>
    <property type="match status" value="1"/>
</dbReference>
<evidence type="ECO:0000256" key="7">
    <source>
        <dbReference type="ARBA" id="ARBA00023098"/>
    </source>
</evidence>
<dbReference type="Pfam" id="PF00620">
    <property type="entry name" value="RhoGAP"/>
    <property type="match status" value="1"/>
</dbReference>
<dbReference type="Pfam" id="PF22669">
    <property type="entry name" value="Exo_endo_phos2"/>
    <property type="match status" value="1"/>
</dbReference>
<dbReference type="FunFam" id="2.60.40.10:FF:000132">
    <property type="entry name" value="Inositol polyphosphate 5-phosphatase OCRL-1 isoform b"/>
    <property type="match status" value="1"/>
</dbReference>
<dbReference type="InterPro" id="IPR031896">
    <property type="entry name" value="INPP5B_PH_dom"/>
</dbReference>
<reference evidence="11" key="1">
    <citation type="submission" date="2022-08" db="UniProtKB">
        <authorList>
            <consortium name="EnsemblMetazoa"/>
        </authorList>
    </citation>
    <scope>IDENTIFICATION</scope>
    <source>
        <strain evidence="11">05x7-T-G4-1.051#20</strain>
    </source>
</reference>
<dbReference type="GO" id="GO:0052745">
    <property type="term" value="F:inositol phosphate phosphatase activity"/>
    <property type="evidence" value="ECO:0007669"/>
    <property type="project" value="InterPro"/>
</dbReference>
<dbReference type="Pfam" id="PF16776">
    <property type="entry name" value="INPP5B_PH"/>
    <property type="match status" value="1"/>
</dbReference>
<dbReference type="Pfam" id="PF21310">
    <property type="entry name" value="OCRL-like_ASH"/>
    <property type="match status" value="1"/>
</dbReference>
<dbReference type="Gene3D" id="2.30.29.110">
    <property type="match status" value="1"/>
</dbReference>
<dbReference type="EC" id="3.1.3.36" evidence="4"/>
<dbReference type="InterPro" id="IPR048869">
    <property type="entry name" value="OCRL-1_2_ASH"/>
</dbReference>
<keyword evidence="12" id="KW-1185">Reference proteome</keyword>
<keyword evidence="7" id="KW-0443">Lipid metabolism</keyword>
<evidence type="ECO:0000256" key="2">
    <source>
        <dbReference type="ARBA" id="ARBA00004580"/>
    </source>
</evidence>
<dbReference type="GO" id="GO:0046856">
    <property type="term" value="P:phosphatidylinositol dephosphorylation"/>
    <property type="evidence" value="ECO:0007669"/>
    <property type="project" value="InterPro"/>
</dbReference>
<dbReference type="Gene3D" id="2.60.40.10">
    <property type="entry name" value="Immunoglobulins"/>
    <property type="match status" value="1"/>
</dbReference>
<dbReference type="InterPro" id="IPR047078">
    <property type="entry name" value="RhoGAP_OCRL1"/>
</dbReference>
<dbReference type="FunFam" id="1.10.555.10:FF:000012">
    <property type="entry name" value="Putative inositol polyphosphate 5-phosphatase OCRL-1"/>
    <property type="match status" value="1"/>
</dbReference>
<dbReference type="CDD" id="cd09093">
    <property type="entry name" value="INPP5c_INPP5B"/>
    <property type="match status" value="1"/>
</dbReference>
<evidence type="ECO:0000256" key="6">
    <source>
        <dbReference type="ARBA" id="ARBA00022801"/>
    </source>
</evidence>
<dbReference type="Gene3D" id="1.10.555.10">
    <property type="entry name" value="Rho GTPase activation protein"/>
    <property type="match status" value="1"/>
</dbReference>
<organism evidence="11 12">
    <name type="scientific">Magallana gigas</name>
    <name type="common">Pacific oyster</name>
    <name type="synonym">Crassostrea gigas</name>
    <dbReference type="NCBI Taxonomy" id="29159"/>
    <lineage>
        <taxon>Eukaryota</taxon>
        <taxon>Metazoa</taxon>
        <taxon>Spiralia</taxon>
        <taxon>Lophotrochozoa</taxon>
        <taxon>Mollusca</taxon>
        <taxon>Bivalvia</taxon>
        <taxon>Autobranchia</taxon>
        <taxon>Pteriomorphia</taxon>
        <taxon>Ostreida</taxon>
        <taxon>Ostreoidea</taxon>
        <taxon>Ostreidae</taxon>
        <taxon>Magallana</taxon>
    </lineage>
</organism>
<keyword evidence="5" id="KW-0967">Endosome</keyword>
<dbReference type="InterPro" id="IPR013783">
    <property type="entry name" value="Ig-like_fold"/>
</dbReference>
<dbReference type="InterPro" id="IPR037793">
    <property type="entry name" value="OCRL1/INPP5B_INPP5c"/>
</dbReference>
<dbReference type="GO" id="GO:0031901">
    <property type="term" value="C:early endosome membrane"/>
    <property type="evidence" value="ECO:0007669"/>
    <property type="project" value="UniProtKB-SubCell"/>
</dbReference>
<comment type="similarity">
    <text evidence="3">Belongs to the inositol 1,4,5-trisphosphate 5-phosphatase type II family.</text>
</comment>
<accession>A0A8W8JI22</accession>
<dbReference type="InterPro" id="IPR046985">
    <property type="entry name" value="IP5"/>
</dbReference>
<dbReference type="Proteomes" id="UP000005408">
    <property type="component" value="Unassembled WGS sequence"/>
</dbReference>
<dbReference type="PANTHER" id="PTHR11200">
    <property type="entry name" value="INOSITOL 5-PHOSPHATASE"/>
    <property type="match status" value="1"/>
</dbReference>
<evidence type="ECO:0000313" key="12">
    <source>
        <dbReference type="Proteomes" id="UP000005408"/>
    </source>
</evidence>
<evidence type="ECO:0000259" key="10">
    <source>
        <dbReference type="PROSITE" id="PS50238"/>
    </source>
</evidence>
<dbReference type="GO" id="GO:0007165">
    <property type="term" value="P:signal transduction"/>
    <property type="evidence" value="ECO:0007669"/>
    <property type="project" value="InterPro"/>
</dbReference>
<feature type="domain" description="Rho-GAP" evidence="10">
    <location>
        <begin position="792"/>
        <end position="979"/>
    </location>
</feature>
<dbReference type="PANTHER" id="PTHR11200:SF300">
    <property type="entry name" value="TYPE II INOSITOL 1,4,5-TRISPHOSPHATE 5-PHOSPHATASE"/>
    <property type="match status" value="1"/>
</dbReference>
<dbReference type="InterPro" id="IPR008936">
    <property type="entry name" value="Rho_GTPase_activation_prot"/>
</dbReference>
<dbReference type="Gene3D" id="3.60.10.10">
    <property type="entry name" value="Endonuclease/exonuclease/phosphatase"/>
    <property type="match status" value="1"/>
</dbReference>
<dbReference type="InterPro" id="IPR036691">
    <property type="entry name" value="Endo/exonu/phosph_ase_sf"/>
</dbReference>
<evidence type="ECO:0000313" key="11">
    <source>
        <dbReference type="EnsemblMetazoa" id="G19478.5:cds"/>
    </source>
</evidence>
<evidence type="ECO:0000256" key="8">
    <source>
        <dbReference type="ARBA" id="ARBA00023136"/>
    </source>
</evidence>
<dbReference type="SUPFAM" id="SSF56219">
    <property type="entry name" value="DNase I-like"/>
    <property type="match status" value="1"/>
</dbReference>
<dbReference type="SMART" id="SM00324">
    <property type="entry name" value="RhoGAP"/>
    <property type="match status" value="1"/>
</dbReference>
<evidence type="ECO:0000256" key="4">
    <source>
        <dbReference type="ARBA" id="ARBA00013044"/>
    </source>
</evidence>
<dbReference type="EnsemblMetazoa" id="G19478.5">
    <property type="protein sequence ID" value="G19478.5:cds"/>
    <property type="gene ID" value="G19478"/>
</dbReference>
<evidence type="ECO:0000256" key="1">
    <source>
        <dbReference type="ARBA" id="ARBA00004146"/>
    </source>
</evidence>
<dbReference type="GO" id="GO:0004439">
    <property type="term" value="F:phosphatidylinositol-4,5-bisphosphate 5-phosphatase activity"/>
    <property type="evidence" value="ECO:0007669"/>
    <property type="project" value="UniProtKB-EC"/>
</dbReference>
<dbReference type="GO" id="GO:0030670">
    <property type="term" value="C:phagocytic vesicle membrane"/>
    <property type="evidence" value="ECO:0007669"/>
    <property type="project" value="UniProtKB-SubCell"/>
</dbReference>
<proteinExistence type="inferred from homology"/>
<dbReference type="InterPro" id="IPR000198">
    <property type="entry name" value="RhoGAP_dom"/>
</dbReference>